<reference evidence="1" key="1">
    <citation type="submission" date="2015-09" db="EMBL/GenBank/DDBJ databases">
        <authorList>
            <person name="Jackson K.R."/>
            <person name="Lunt B.L."/>
            <person name="Fisher J.N.B."/>
            <person name="Gardner A.V."/>
            <person name="Bailey M.E."/>
            <person name="Deus L.M."/>
            <person name="Earl A.S."/>
            <person name="Gibby P.D."/>
            <person name="Hartmann K.A."/>
            <person name="Liu J.E."/>
            <person name="Manci A.M."/>
            <person name="Nielsen D.A."/>
            <person name="Solomon M.B."/>
            <person name="Breakwell D.P."/>
            <person name="Burnett S.H."/>
            <person name="Grose J.H."/>
        </authorList>
    </citation>
    <scope>NUCLEOTIDE SEQUENCE</scope>
    <source>
        <strain evidence="1">7805</strain>
    </source>
</reference>
<accession>A0A1J1JCH0</accession>
<evidence type="ECO:0000313" key="1">
    <source>
        <dbReference type="EMBL" id="CUM59091.1"/>
    </source>
</evidence>
<name>A0A1J1JCH0_PLAAG</name>
<proteinExistence type="predicted"/>
<dbReference type="EMBL" id="LO018304">
    <property type="protein sequence ID" value="CUM59091.1"/>
    <property type="molecule type" value="Genomic_DNA"/>
</dbReference>
<protein>
    <submittedName>
        <fullName evidence="1">Uncharacterized protein</fullName>
    </submittedName>
</protein>
<sequence>MALFSIEIPEELSSQLTQLGDKLPELLHQCLVQSPLPAQVYHYILTFIASQPTPEQISEFRPSPEMQSRLHTLLNRSQSGKLTPSEKQELDEYERIEHLIILLKMGNLPQY</sequence>
<gene>
    <name evidence="1" type="ORF">PLAM_1124</name>
</gene>
<dbReference type="AlphaFoldDB" id="A0A1J1JCH0"/>
<organism evidence="1">
    <name type="scientific">Planktothrix agardhii</name>
    <name type="common">Oscillatoria agardhii</name>
    <dbReference type="NCBI Taxonomy" id="1160"/>
    <lineage>
        <taxon>Bacteria</taxon>
        <taxon>Bacillati</taxon>
        <taxon>Cyanobacteriota</taxon>
        <taxon>Cyanophyceae</taxon>
        <taxon>Oscillatoriophycideae</taxon>
        <taxon>Oscillatoriales</taxon>
        <taxon>Microcoleaceae</taxon>
        <taxon>Planktothrix</taxon>
    </lineage>
</organism>
<dbReference type="RefSeq" id="WP_254034721.1">
    <property type="nucleotide sequence ID" value="NZ_JBIIEP010000046.1"/>
</dbReference>